<dbReference type="InterPro" id="IPR027417">
    <property type="entry name" value="P-loop_NTPase"/>
</dbReference>
<dbReference type="Gene3D" id="3.40.50.300">
    <property type="entry name" value="P-loop containing nucleotide triphosphate hydrolases"/>
    <property type="match status" value="1"/>
</dbReference>
<sequence length="204" mass="21570">MPELVDPGLLRELAARALASASAASAASASASVAAAAASAAGQRLAARRPVVLIDGRSGSGKTTLGEALAPLVGDAQLVGLDDVYPGWHGLAAASEAVVTTILRPAEPGYRRWDWELAEASTWRSLDPSRPLVVEGAGSLTPASSALATFRIWVELDEETRRTRVAGRSDADAYAPWWRMWAEQEDHHLRVADPRSLADVVVAR</sequence>
<comment type="caution">
    <text evidence="1">The sequence shown here is derived from an EMBL/GenBank/DDBJ whole genome shotgun (WGS) entry which is preliminary data.</text>
</comment>
<dbReference type="NCBIfam" id="NF005115">
    <property type="entry name" value="PRK06547.1"/>
    <property type="match status" value="1"/>
</dbReference>
<evidence type="ECO:0000313" key="2">
    <source>
        <dbReference type="Proteomes" id="UP001501594"/>
    </source>
</evidence>
<organism evidence="1 2">
    <name type="scientific">Frondihabitans peucedani</name>
    <dbReference type="NCBI Taxonomy" id="598626"/>
    <lineage>
        <taxon>Bacteria</taxon>
        <taxon>Bacillati</taxon>
        <taxon>Actinomycetota</taxon>
        <taxon>Actinomycetes</taxon>
        <taxon>Micrococcales</taxon>
        <taxon>Microbacteriaceae</taxon>
        <taxon>Frondihabitans</taxon>
    </lineage>
</organism>
<evidence type="ECO:0000313" key="1">
    <source>
        <dbReference type="EMBL" id="GAA4266875.1"/>
    </source>
</evidence>
<accession>A0ABP8E4A6</accession>
<proteinExistence type="predicted"/>
<dbReference type="SUPFAM" id="SSF52540">
    <property type="entry name" value="P-loop containing nucleoside triphosphate hydrolases"/>
    <property type="match status" value="1"/>
</dbReference>
<keyword evidence="2" id="KW-1185">Reference proteome</keyword>
<gene>
    <name evidence="1" type="ORF">GCM10022256_24870</name>
</gene>
<reference evidence="2" key="1">
    <citation type="journal article" date="2019" name="Int. J. Syst. Evol. Microbiol.">
        <title>The Global Catalogue of Microorganisms (GCM) 10K type strain sequencing project: providing services to taxonomists for standard genome sequencing and annotation.</title>
        <authorList>
            <consortium name="The Broad Institute Genomics Platform"/>
            <consortium name="The Broad Institute Genome Sequencing Center for Infectious Disease"/>
            <person name="Wu L."/>
            <person name="Ma J."/>
        </authorList>
    </citation>
    <scope>NUCLEOTIDE SEQUENCE [LARGE SCALE GENOMIC DNA]</scope>
    <source>
        <strain evidence="2">JCM 17442</strain>
    </source>
</reference>
<dbReference type="RefSeq" id="WP_344796641.1">
    <property type="nucleotide sequence ID" value="NZ_BAABAU010000003.1"/>
</dbReference>
<dbReference type="EMBL" id="BAABAU010000003">
    <property type="protein sequence ID" value="GAA4266875.1"/>
    <property type="molecule type" value="Genomic_DNA"/>
</dbReference>
<dbReference type="Proteomes" id="UP001501594">
    <property type="component" value="Unassembled WGS sequence"/>
</dbReference>
<evidence type="ECO:0008006" key="3">
    <source>
        <dbReference type="Google" id="ProtNLM"/>
    </source>
</evidence>
<protein>
    <recommendedName>
        <fullName evidence="3">Uridine kinase</fullName>
    </recommendedName>
</protein>
<name>A0ABP8E4A6_9MICO</name>